<evidence type="ECO:0000313" key="2">
    <source>
        <dbReference type="EMBL" id="WEK40342.1"/>
    </source>
</evidence>
<name>A0AAJ6BLG7_9CAUL</name>
<feature type="domain" description="Putative auto-transporter adhesin head GIN" evidence="1">
    <location>
        <begin position="76"/>
        <end position="240"/>
    </location>
</feature>
<organism evidence="2 3">
    <name type="scientific">Candidatus Brevundimonas colombiensis</name>
    <dbReference type="NCBI Taxonomy" id="3121376"/>
    <lineage>
        <taxon>Bacteria</taxon>
        <taxon>Pseudomonadati</taxon>
        <taxon>Pseudomonadota</taxon>
        <taxon>Alphaproteobacteria</taxon>
        <taxon>Caulobacterales</taxon>
        <taxon>Caulobacteraceae</taxon>
        <taxon>Brevundimonas</taxon>
    </lineage>
</organism>
<evidence type="ECO:0000259" key="1">
    <source>
        <dbReference type="Pfam" id="PF10988"/>
    </source>
</evidence>
<dbReference type="Proteomes" id="UP001213664">
    <property type="component" value="Chromosome"/>
</dbReference>
<protein>
    <submittedName>
        <fullName evidence="2">DUF2807 domain-containing protein</fullName>
    </submittedName>
</protein>
<dbReference type="Gene3D" id="2.160.20.120">
    <property type="match status" value="1"/>
</dbReference>
<dbReference type="Pfam" id="PF10988">
    <property type="entry name" value="DUF2807"/>
    <property type="match status" value="1"/>
</dbReference>
<dbReference type="AlphaFoldDB" id="A0AAJ6BLG7"/>
<gene>
    <name evidence="2" type="ORF">P0Y50_01690</name>
</gene>
<accession>A0AAJ6BLG7</accession>
<sequence>MIRTLFIIAGAALVLCLVTVGGAVAIGGHDLQRHGWAWTFRDDNGESVRFERVKGGGTDDLGPMTTRTLAWTGGETLTVDSSVDVDYVQGPASSVVVTGPKALADRVTVEDGRIRLADGDERVVFGWSSGNFSARSERDELKVVVTAPNVRRFVSNGSGDLTIRQYDQPSMSVAVSGSSDVSASGRADRLDLDISGSGDADLASLTLTDAKVDIAGSGEATLAASGTVDIDINGSGDVNLALRPAKLNSSVSGSGQVYQN</sequence>
<dbReference type="EMBL" id="CP119326">
    <property type="protein sequence ID" value="WEK40342.1"/>
    <property type="molecule type" value="Genomic_DNA"/>
</dbReference>
<dbReference type="InterPro" id="IPR021255">
    <property type="entry name" value="DUF2807"/>
</dbReference>
<evidence type="ECO:0000313" key="3">
    <source>
        <dbReference type="Proteomes" id="UP001213664"/>
    </source>
</evidence>
<reference evidence="2" key="1">
    <citation type="submission" date="2023-03" db="EMBL/GenBank/DDBJ databases">
        <title>Andean soil-derived lignocellulolytic bacterial consortium as a source of novel taxa and putative plastic-active enzymes.</title>
        <authorList>
            <person name="Diaz-Garcia L."/>
            <person name="Chuvochina M."/>
            <person name="Feuerriegel G."/>
            <person name="Bunk B."/>
            <person name="Sproer C."/>
            <person name="Streit W.R."/>
            <person name="Rodriguez L.M."/>
            <person name="Overmann J."/>
            <person name="Jimenez D.J."/>
        </authorList>
    </citation>
    <scope>NUCLEOTIDE SEQUENCE</scope>
    <source>
        <strain evidence="2">MAG 833</strain>
    </source>
</reference>
<proteinExistence type="predicted"/>